<dbReference type="RefSeq" id="XP_014680385.1">
    <property type="nucleotide sequence ID" value="XM_014824899.1"/>
</dbReference>
<dbReference type="PROSITE" id="PS51132">
    <property type="entry name" value="OLF"/>
    <property type="match status" value="1"/>
</dbReference>
<accession>A0ABM1F7G4</accession>
<protein>
    <submittedName>
        <fullName evidence="6">Noelin-like</fullName>
    </submittedName>
</protein>
<keyword evidence="2" id="KW-0964">Secreted</keyword>
<name>A0ABM1F7G4_PRICU</name>
<feature type="non-terminal residue" evidence="6">
    <location>
        <position position="163"/>
    </location>
</feature>
<dbReference type="GeneID" id="106820374"/>
<evidence type="ECO:0000259" key="4">
    <source>
        <dbReference type="PROSITE" id="PS51132"/>
    </source>
</evidence>
<dbReference type="InterPro" id="IPR015915">
    <property type="entry name" value="Kelch-typ_b-propeller"/>
</dbReference>
<evidence type="ECO:0000256" key="1">
    <source>
        <dbReference type="ARBA" id="ARBA00004613"/>
    </source>
</evidence>
<dbReference type="Pfam" id="PF02191">
    <property type="entry name" value="OLF"/>
    <property type="match status" value="1"/>
</dbReference>
<dbReference type="InterPro" id="IPR003112">
    <property type="entry name" value="Olfac-like_dom"/>
</dbReference>
<reference evidence="6" key="1">
    <citation type="submission" date="2025-08" db="UniProtKB">
        <authorList>
            <consortium name="RefSeq"/>
        </authorList>
    </citation>
    <scope>IDENTIFICATION</scope>
</reference>
<keyword evidence="5" id="KW-1185">Reference proteome</keyword>
<evidence type="ECO:0000313" key="6">
    <source>
        <dbReference type="RefSeq" id="XP_014680385.1"/>
    </source>
</evidence>
<dbReference type="InterPro" id="IPR050605">
    <property type="entry name" value="Olfactomedin-like_domain"/>
</dbReference>
<dbReference type="PANTHER" id="PTHR23192">
    <property type="entry name" value="OLFACTOMEDIN-RELATED"/>
    <property type="match status" value="1"/>
</dbReference>
<dbReference type="SMART" id="SM00284">
    <property type="entry name" value="OLF"/>
    <property type="match status" value="1"/>
</dbReference>
<feature type="domain" description="Olfactomedin-like" evidence="4">
    <location>
        <begin position="1"/>
        <end position="163"/>
    </location>
</feature>
<gene>
    <name evidence="6" type="primary">LOC106820374</name>
</gene>
<dbReference type="Proteomes" id="UP000695022">
    <property type="component" value="Unplaced"/>
</dbReference>
<proteinExistence type="predicted"/>
<comment type="subcellular location">
    <subcellularLocation>
        <location evidence="1">Secreted</location>
    </subcellularLocation>
</comment>
<evidence type="ECO:0000256" key="2">
    <source>
        <dbReference type="ARBA" id="ARBA00022525"/>
    </source>
</evidence>
<evidence type="ECO:0000313" key="5">
    <source>
        <dbReference type="Proteomes" id="UP000695022"/>
    </source>
</evidence>
<evidence type="ECO:0000256" key="3">
    <source>
        <dbReference type="PROSITE-ProRule" id="PRU00446"/>
    </source>
</evidence>
<dbReference type="SUPFAM" id="SSF117281">
    <property type="entry name" value="Kelch motif"/>
    <property type="match status" value="1"/>
</dbReference>
<sequence length="163" mass="17944">MCAVRAPAKAGKSDQTLGGILQPMTHAFESAQKYGAWMMDPLPPTVDETKIYVLGGHSNAKALWMYGSYADFVTRRFKTVIALPTGVGGTGHVIYNGTIYYPQYNTAKDVMFRRKHLNKGQFSFGAFADIDLAADERGLWAVYTTTANDGYIVISKLHPVTLQ</sequence>
<dbReference type="PANTHER" id="PTHR23192:SF88">
    <property type="entry name" value="ADHESION G PROTEIN-COUPLED RECEPTOR L2-LIKE"/>
    <property type="match status" value="1"/>
</dbReference>
<organism evidence="5 6">
    <name type="scientific">Priapulus caudatus</name>
    <name type="common">Priapulid worm</name>
    <dbReference type="NCBI Taxonomy" id="37621"/>
    <lineage>
        <taxon>Eukaryota</taxon>
        <taxon>Metazoa</taxon>
        <taxon>Ecdysozoa</taxon>
        <taxon>Scalidophora</taxon>
        <taxon>Priapulida</taxon>
        <taxon>Priapulimorpha</taxon>
        <taxon>Priapulimorphida</taxon>
        <taxon>Priapulidae</taxon>
        <taxon>Priapulus</taxon>
    </lineage>
</organism>
<comment type="caution">
    <text evidence="3">Lacks conserved residue(s) required for the propagation of feature annotation.</text>
</comment>